<evidence type="ECO:0000313" key="1">
    <source>
        <dbReference type="EMBL" id="PNX67679.1"/>
    </source>
</evidence>
<name>A0A2K3KN45_TRIPR</name>
<protein>
    <submittedName>
        <fullName evidence="1">Uncharacterized protein</fullName>
    </submittedName>
</protein>
<evidence type="ECO:0000313" key="2">
    <source>
        <dbReference type="Proteomes" id="UP000236291"/>
    </source>
</evidence>
<dbReference type="Proteomes" id="UP000236291">
    <property type="component" value="Unassembled WGS sequence"/>
</dbReference>
<dbReference type="AlphaFoldDB" id="A0A2K3KN45"/>
<organism evidence="1 2">
    <name type="scientific">Trifolium pratense</name>
    <name type="common">Red clover</name>
    <dbReference type="NCBI Taxonomy" id="57577"/>
    <lineage>
        <taxon>Eukaryota</taxon>
        <taxon>Viridiplantae</taxon>
        <taxon>Streptophyta</taxon>
        <taxon>Embryophyta</taxon>
        <taxon>Tracheophyta</taxon>
        <taxon>Spermatophyta</taxon>
        <taxon>Magnoliopsida</taxon>
        <taxon>eudicotyledons</taxon>
        <taxon>Gunneridae</taxon>
        <taxon>Pentapetalae</taxon>
        <taxon>rosids</taxon>
        <taxon>fabids</taxon>
        <taxon>Fabales</taxon>
        <taxon>Fabaceae</taxon>
        <taxon>Papilionoideae</taxon>
        <taxon>50 kb inversion clade</taxon>
        <taxon>NPAAA clade</taxon>
        <taxon>Hologalegina</taxon>
        <taxon>IRL clade</taxon>
        <taxon>Trifolieae</taxon>
        <taxon>Trifolium</taxon>
    </lineage>
</organism>
<gene>
    <name evidence="1" type="ORF">L195_g055755</name>
</gene>
<reference evidence="1 2" key="1">
    <citation type="journal article" date="2014" name="Am. J. Bot.">
        <title>Genome assembly and annotation for red clover (Trifolium pratense; Fabaceae).</title>
        <authorList>
            <person name="Istvanek J."/>
            <person name="Jaros M."/>
            <person name="Krenek A."/>
            <person name="Repkova J."/>
        </authorList>
    </citation>
    <scope>NUCLEOTIDE SEQUENCE [LARGE SCALE GENOMIC DNA]</scope>
    <source>
        <strain evidence="2">cv. Tatra</strain>
        <tissue evidence="1">Young leaves</tissue>
    </source>
</reference>
<feature type="non-terminal residue" evidence="1">
    <location>
        <position position="30"/>
    </location>
</feature>
<accession>A0A2K3KN45</accession>
<sequence length="30" mass="3362">MEVRGVTVVMKNTLDSDLLLPKEVLTPESF</sequence>
<dbReference type="EMBL" id="ASHM01102842">
    <property type="protein sequence ID" value="PNX67679.1"/>
    <property type="molecule type" value="Genomic_DNA"/>
</dbReference>
<proteinExistence type="predicted"/>
<reference evidence="1 2" key="2">
    <citation type="journal article" date="2017" name="Front. Plant Sci.">
        <title>Gene Classification and Mining of Molecular Markers Useful in Red Clover (Trifolium pratense) Breeding.</title>
        <authorList>
            <person name="Istvanek J."/>
            <person name="Dluhosova J."/>
            <person name="Dluhos P."/>
            <person name="Patkova L."/>
            <person name="Nedelnik J."/>
            <person name="Repkova J."/>
        </authorList>
    </citation>
    <scope>NUCLEOTIDE SEQUENCE [LARGE SCALE GENOMIC DNA]</scope>
    <source>
        <strain evidence="2">cv. Tatra</strain>
        <tissue evidence="1">Young leaves</tissue>
    </source>
</reference>
<comment type="caution">
    <text evidence="1">The sequence shown here is derived from an EMBL/GenBank/DDBJ whole genome shotgun (WGS) entry which is preliminary data.</text>
</comment>